<proteinExistence type="predicted"/>
<reference evidence="1" key="1">
    <citation type="submission" date="2019-07" db="EMBL/GenBank/DDBJ databases">
        <title>Annotation for the trematode Paragonimus miyazaki's.</title>
        <authorList>
            <person name="Choi Y.-J."/>
        </authorList>
    </citation>
    <scope>NUCLEOTIDE SEQUENCE</scope>
    <source>
        <strain evidence="1">Japan</strain>
    </source>
</reference>
<dbReference type="Proteomes" id="UP000822476">
    <property type="component" value="Unassembled WGS sequence"/>
</dbReference>
<keyword evidence="2" id="KW-1185">Reference proteome</keyword>
<sequence length="81" mass="9270">MFDEKGHHQQGAISQFYTVREVKIKKESTFQDKSVILHFDSKLCLSDYLSREGERELVAENLESDKDVTIAISNIPKLPTS</sequence>
<protein>
    <submittedName>
        <fullName evidence="1">Uncharacterized protein</fullName>
    </submittedName>
</protein>
<dbReference type="EMBL" id="JTDE01003898">
    <property type="protein sequence ID" value="KAF7255524.1"/>
    <property type="molecule type" value="Genomic_DNA"/>
</dbReference>
<organism evidence="1 2">
    <name type="scientific">Paragonimus skrjabini miyazakii</name>
    <dbReference type="NCBI Taxonomy" id="59628"/>
    <lineage>
        <taxon>Eukaryota</taxon>
        <taxon>Metazoa</taxon>
        <taxon>Spiralia</taxon>
        <taxon>Lophotrochozoa</taxon>
        <taxon>Platyhelminthes</taxon>
        <taxon>Trematoda</taxon>
        <taxon>Digenea</taxon>
        <taxon>Plagiorchiida</taxon>
        <taxon>Troglotremata</taxon>
        <taxon>Troglotrematidae</taxon>
        <taxon>Paragonimus</taxon>
    </lineage>
</organism>
<name>A0A8S9YL52_9TREM</name>
<gene>
    <name evidence="1" type="ORF">EG68_07071</name>
</gene>
<accession>A0A8S9YL52</accession>
<dbReference type="AlphaFoldDB" id="A0A8S9YL52"/>
<comment type="caution">
    <text evidence="1">The sequence shown here is derived from an EMBL/GenBank/DDBJ whole genome shotgun (WGS) entry which is preliminary data.</text>
</comment>
<evidence type="ECO:0000313" key="1">
    <source>
        <dbReference type="EMBL" id="KAF7255524.1"/>
    </source>
</evidence>
<evidence type="ECO:0000313" key="2">
    <source>
        <dbReference type="Proteomes" id="UP000822476"/>
    </source>
</evidence>